<evidence type="ECO:0000256" key="4">
    <source>
        <dbReference type="SAM" id="MobiDB-lite"/>
    </source>
</evidence>
<feature type="domain" description="RRM" evidence="5">
    <location>
        <begin position="430"/>
        <end position="508"/>
    </location>
</feature>
<feature type="compositionally biased region" description="Acidic residues" evidence="4">
    <location>
        <begin position="185"/>
        <end position="194"/>
    </location>
</feature>
<gene>
    <name evidence="6" type="ORF">M5K25_002308</name>
</gene>
<dbReference type="PANTHER" id="PTHR13952:SF9">
    <property type="entry name" value="SERINE_ARGININE REPETITIVE MATRIX PROTEIN 1-LIKE"/>
    <property type="match status" value="1"/>
</dbReference>
<dbReference type="InterPro" id="IPR051183">
    <property type="entry name" value="U1_U11-U12_snRNP_70-35kDa"/>
</dbReference>
<feature type="compositionally biased region" description="Polar residues" evidence="4">
    <location>
        <begin position="159"/>
        <end position="179"/>
    </location>
</feature>
<dbReference type="GO" id="GO:0003723">
    <property type="term" value="F:RNA binding"/>
    <property type="evidence" value="ECO:0007669"/>
    <property type="project" value="UniProtKB-UniRule"/>
</dbReference>
<name>A0ABD0W3Y3_DENTH</name>
<protein>
    <recommendedName>
        <fullName evidence="5">RRM domain-containing protein</fullName>
    </recommendedName>
</protein>
<reference evidence="6 7" key="1">
    <citation type="journal article" date="2024" name="Plant Biotechnol. J.">
        <title>Dendrobium thyrsiflorum genome and its molecular insights into genes involved in important horticultural traits.</title>
        <authorList>
            <person name="Chen B."/>
            <person name="Wang J.Y."/>
            <person name="Zheng P.J."/>
            <person name="Li K.L."/>
            <person name="Liang Y.M."/>
            <person name="Chen X.F."/>
            <person name="Zhang C."/>
            <person name="Zhao X."/>
            <person name="He X."/>
            <person name="Zhang G.Q."/>
            <person name="Liu Z.J."/>
            <person name="Xu Q."/>
        </authorList>
    </citation>
    <scope>NUCLEOTIDE SEQUENCE [LARGE SCALE GENOMIC DNA]</scope>
    <source>
        <strain evidence="6">GZMU011</strain>
    </source>
</reference>
<organism evidence="6 7">
    <name type="scientific">Dendrobium thyrsiflorum</name>
    <name type="common">Pinecone-like raceme dendrobium</name>
    <name type="synonym">Orchid</name>
    <dbReference type="NCBI Taxonomy" id="117978"/>
    <lineage>
        <taxon>Eukaryota</taxon>
        <taxon>Viridiplantae</taxon>
        <taxon>Streptophyta</taxon>
        <taxon>Embryophyta</taxon>
        <taxon>Tracheophyta</taxon>
        <taxon>Spermatophyta</taxon>
        <taxon>Magnoliopsida</taxon>
        <taxon>Liliopsida</taxon>
        <taxon>Asparagales</taxon>
        <taxon>Orchidaceae</taxon>
        <taxon>Epidendroideae</taxon>
        <taxon>Malaxideae</taxon>
        <taxon>Dendrobiinae</taxon>
        <taxon>Dendrobium</taxon>
    </lineage>
</organism>
<feature type="region of interest" description="Disordered" evidence="4">
    <location>
        <begin position="79"/>
        <end position="429"/>
    </location>
</feature>
<evidence type="ECO:0000256" key="1">
    <source>
        <dbReference type="ARBA" id="ARBA00004123"/>
    </source>
</evidence>
<keyword evidence="7" id="KW-1185">Reference proteome</keyword>
<dbReference type="AlphaFoldDB" id="A0ABD0W3Y3"/>
<feature type="compositionally biased region" description="Basic and acidic residues" evidence="4">
    <location>
        <begin position="142"/>
        <end position="158"/>
    </location>
</feature>
<dbReference type="InterPro" id="IPR012677">
    <property type="entry name" value="Nucleotide-bd_a/b_plait_sf"/>
</dbReference>
<comment type="subcellular location">
    <subcellularLocation>
        <location evidence="1">Nucleus</location>
    </subcellularLocation>
</comment>
<evidence type="ECO:0000256" key="3">
    <source>
        <dbReference type="PROSITE-ProRule" id="PRU00176"/>
    </source>
</evidence>
<dbReference type="EMBL" id="JANQDX010000002">
    <property type="protein sequence ID" value="KAL0928071.1"/>
    <property type="molecule type" value="Genomic_DNA"/>
</dbReference>
<dbReference type="Gene3D" id="3.30.70.330">
    <property type="match status" value="1"/>
</dbReference>
<proteinExistence type="predicted"/>
<evidence type="ECO:0000313" key="7">
    <source>
        <dbReference type="Proteomes" id="UP001552299"/>
    </source>
</evidence>
<feature type="compositionally biased region" description="Basic and acidic residues" evidence="4">
    <location>
        <begin position="318"/>
        <end position="336"/>
    </location>
</feature>
<dbReference type="GO" id="GO:0005634">
    <property type="term" value="C:nucleus"/>
    <property type="evidence" value="ECO:0007669"/>
    <property type="project" value="UniProtKB-SubCell"/>
</dbReference>
<evidence type="ECO:0000259" key="5">
    <source>
        <dbReference type="PROSITE" id="PS50102"/>
    </source>
</evidence>
<keyword evidence="3" id="KW-0694">RNA-binding</keyword>
<feature type="compositionally biased region" description="Basic residues" evidence="4">
    <location>
        <begin position="300"/>
        <end position="317"/>
    </location>
</feature>
<feature type="compositionally biased region" description="Basic residues" evidence="4">
    <location>
        <begin position="337"/>
        <end position="368"/>
    </location>
</feature>
<feature type="compositionally biased region" description="Basic and acidic residues" evidence="4">
    <location>
        <begin position="80"/>
        <end position="109"/>
    </location>
</feature>
<dbReference type="Proteomes" id="UP001552299">
    <property type="component" value="Unassembled WGS sequence"/>
</dbReference>
<feature type="compositionally biased region" description="Basic residues" evidence="4">
    <location>
        <begin position="376"/>
        <end position="412"/>
    </location>
</feature>
<evidence type="ECO:0000313" key="6">
    <source>
        <dbReference type="EMBL" id="KAL0928071.1"/>
    </source>
</evidence>
<keyword evidence="2" id="KW-0539">Nucleus</keyword>
<accession>A0ABD0W3Y3</accession>
<dbReference type="SUPFAM" id="SSF54928">
    <property type="entry name" value="RNA-binding domain, RBD"/>
    <property type="match status" value="1"/>
</dbReference>
<sequence length="511" mass="57899">MDTNSPLETTDGFNEEVRETLAEKVDLNTFKSKEAPHNEMKVFSDEGYASPPVPLCEASEEEAQYALVESNLVGSSLPVKELDEAERKTSDYYIERVGSRNEDYEKHEDDLDADADADGDVKDYVEDGDFNHHHKSSSDQGDNDHYDSIGREYYEKPTTKSSTLNDATNGNYDQVSVDLQNEGIEANEELDDENLNLNSVRQSQMRGGDYSSEMATLENGRMVWENSSLQSTQETRNASISPERQLSISAERSPHSPLLSKGHTSPKQDMPSPSKFDLKSAPSPQSSRRKHSSSPGKGNLGHRRTSRDHLSPSKRPKSPSERVSKRESHNRVDSPRRRLSRSPRKHDSPRRRGRSVSKSPMRRRGSPGHQRDRLRSRSRSPISRNRKIRSPRGQSPRRRSPPNYRSRQRSSRRPWSPPANRNTGIGRPGKNLFIAGFSYVTTERDLERKFSKFGRVTDVRIVRDKLTGDSRGFGFLSLEKDEDADAAIRAVDQTEWNGRILLVEKSKSSSR</sequence>
<dbReference type="PROSITE" id="PS50102">
    <property type="entry name" value="RRM"/>
    <property type="match status" value="1"/>
</dbReference>
<dbReference type="FunFam" id="3.30.70.330:FF:000535">
    <property type="entry name" value="Serine/arginine-rich splicing factor SR45a"/>
    <property type="match status" value="1"/>
</dbReference>
<feature type="compositionally biased region" description="Basic and acidic residues" evidence="4">
    <location>
        <begin position="119"/>
        <end position="131"/>
    </location>
</feature>
<evidence type="ECO:0000256" key="2">
    <source>
        <dbReference type="ARBA" id="ARBA00023242"/>
    </source>
</evidence>
<dbReference type="SMART" id="SM00360">
    <property type="entry name" value="RRM"/>
    <property type="match status" value="1"/>
</dbReference>
<dbReference type="InterPro" id="IPR000504">
    <property type="entry name" value="RRM_dom"/>
</dbReference>
<dbReference type="PANTHER" id="PTHR13952">
    <property type="entry name" value="U1 SMALL NUCLEAR RIBONUCLEOPROTEIN 70 KD"/>
    <property type="match status" value="1"/>
</dbReference>
<comment type="caution">
    <text evidence="6">The sequence shown here is derived from an EMBL/GenBank/DDBJ whole genome shotgun (WGS) entry which is preliminary data.</text>
</comment>
<dbReference type="Pfam" id="PF00076">
    <property type="entry name" value="RRM_1"/>
    <property type="match status" value="1"/>
</dbReference>
<feature type="compositionally biased region" description="Polar residues" evidence="4">
    <location>
        <begin position="225"/>
        <end position="250"/>
    </location>
</feature>
<dbReference type="InterPro" id="IPR035979">
    <property type="entry name" value="RBD_domain_sf"/>
</dbReference>